<evidence type="ECO:0000313" key="2">
    <source>
        <dbReference type="RefSeq" id="XP_018817222.1"/>
    </source>
</evidence>
<dbReference type="PANTHER" id="PTHR31170">
    <property type="entry name" value="BNAC04G53230D PROTEIN"/>
    <property type="match status" value="1"/>
</dbReference>
<dbReference type="OrthoDB" id="1849062at2759"/>
<dbReference type="PANTHER" id="PTHR31170:SF25">
    <property type="entry name" value="BNAA09G04570D PROTEIN"/>
    <property type="match status" value="1"/>
</dbReference>
<dbReference type="Proteomes" id="UP000235220">
    <property type="component" value="Chromosome 3"/>
</dbReference>
<keyword evidence="1" id="KW-1185">Reference proteome</keyword>
<organism evidence="1 2">
    <name type="scientific">Juglans regia</name>
    <name type="common">English walnut</name>
    <dbReference type="NCBI Taxonomy" id="51240"/>
    <lineage>
        <taxon>Eukaryota</taxon>
        <taxon>Viridiplantae</taxon>
        <taxon>Streptophyta</taxon>
        <taxon>Embryophyta</taxon>
        <taxon>Tracheophyta</taxon>
        <taxon>Spermatophyta</taxon>
        <taxon>Magnoliopsida</taxon>
        <taxon>eudicotyledons</taxon>
        <taxon>Gunneridae</taxon>
        <taxon>Pentapetalae</taxon>
        <taxon>rosids</taxon>
        <taxon>fabids</taxon>
        <taxon>Fagales</taxon>
        <taxon>Juglandaceae</taxon>
        <taxon>Juglans</taxon>
    </lineage>
</organism>
<dbReference type="InterPro" id="IPR004158">
    <property type="entry name" value="DUF247_pln"/>
</dbReference>
<dbReference type="GeneID" id="108988413"/>
<evidence type="ECO:0000313" key="1">
    <source>
        <dbReference type="Proteomes" id="UP000235220"/>
    </source>
</evidence>
<dbReference type="AlphaFoldDB" id="A0A2I4ECU9"/>
<sequence>MAGNREHVISVEELLSRKVNIVGTEAGETSRGRDTSGLRRRIIELEDKDCSPPRPAVCKLKKLRFEKLRKAGESATPNNAAQSQKASPKIQRVPLLLRDHQHFDKYFKPRIVAIGPIHHGEPKYKPAEAYKLRMANYFVQDSGTKDEILYDIVEKNIEQLRKCFDGEVTKKYDDQALAWMLFVDGCAILQSIYYVFNECKDFKIKIDHMAFGQQDLLLLENQVPYQLLLDLMNSSAKKDGLRDSIDRFIKMQSMGAHEEQGTTETPTHLLDLLRTRIIGKSKFSPDLPMNPAEKVKWHNSSSIDVQSYRNVQELTAAGIYVAPSKTGSLTAVSFTKGVLNFYSGYLLLSPIIIDDSTGPKFLNLIAYEMCPDFYNNFEVASYISFLDSLIDHASDVMELRNSGILHNLLGSDKEVAQLFNEIGTDLVPDPDAYQDVKAAIQIHYQTKWKTWIAEALHDHFRSPWTILAFSAAMIVLGLTFVQTWFSFKEDRGNSRGRVRR</sequence>
<gene>
    <name evidence="2" type="primary">LOC108988413</name>
</gene>
<dbReference type="RefSeq" id="XP_018817222.1">
    <property type="nucleotide sequence ID" value="XM_018961677.2"/>
</dbReference>
<dbReference type="Gramene" id="Jr03_05530_p1">
    <property type="protein sequence ID" value="cds.Jr03_05530_p1"/>
    <property type="gene ID" value="Jr03_05530"/>
</dbReference>
<protein>
    <submittedName>
        <fullName evidence="2">UPF0481 protein At3g47200-like</fullName>
    </submittedName>
</protein>
<proteinExistence type="predicted"/>
<accession>A0A2I4ECU9</accession>
<dbReference type="STRING" id="51240.A0A2I4ECU9"/>
<reference evidence="2" key="1">
    <citation type="submission" date="2025-08" db="UniProtKB">
        <authorList>
            <consortium name="RefSeq"/>
        </authorList>
    </citation>
    <scope>IDENTIFICATION</scope>
    <source>
        <tissue evidence="2">Leaves</tissue>
    </source>
</reference>
<name>A0A2I4ECU9_JUGRE</name>
<dbReference type="KEGG" id="jre:108988413"/>
<dbReference type="Pfam" id="PF03140">
    <property type="entry name" value="DUF247"/>
    <property type="match status" value="1"/>
</dbReference>